<dbReference type="GeneID" id="8246450"/>
<sequence>MDARGASPPSEATSSVAEQCRRESHEALFRARSETVDGDDDSFVCDAVFRDAQLTCRIASATTRCRLARAGASPRGDCAAMTDCEKCVVAELGKGLAYVEDAESTSSTWSGAAARALAGAFGRVSRASSSSKIDDDDDDDRAGRIDRNMEWSVHLQEVESVRHECRHAELRWRNERTARALLEIHRAAEVAESESSRRFERIAETTTAVAETVVAARAEAEALGAKLDATTIRIDDVNDALVAARAAHEAHDAVTRRGFDGVHAAVASAKEGVDTIAARVDAAAETAASLSAHAANARESLDAVRDAVAWLVDSRVTVREHAWRFVSYAAVVAALGARESAIAAAATVAVVGFLAPFLETEFGVRIFPTDDVDHFRAKSTWALFATLSAVAKLSVLVLAARRARVGCGNEAAWRRRMERRLETVAADVAAMRRERCDAGAAEARDATVGVGVAVVVAQPVKESAVDGVRRRRSTRRRVRA</sequence>
<organism evidence="1 2">
    <name type="scientific">Micromonas commoda (strain RCC299 / NOUM17 / CCMP2709)</name>
    <name type="common">Picoplanktonic green alga</name>
    <dbReference type="NCBI Taxonomy" id="296587"/>
    <lineage>
        <taxon>Eukaryota</taxon>
        <taxon>Viridiplantae</taxon>
        <taxon>Chlorophyta</taxon>
        <taxon>Mamiellophyceae</taxon>
        <taxon>Mamiellales</taxon>
        <taxon>Mamiellaceae</taxon>
        <taxon>Micromonas</taxon>
    </lineage>
</organism>
<accession>C1EC60</accession>
<name>C1EC60_MICCC</name>
<dbReference type="RefSeq" id="XP_002504272.1">
    <property type="nucleotide sequence ID" value="XM_002504226.1"/>
</dbReference>
<evidence type="ECO:0000313" key="2">
    <source>
        <dbReference type="Proteomes" id="UP000002009"/>
    </source>
</evidence>
<protein>
    <submittedName>
        <fullName evidence="1">Uncharacterized protein</fullName>
    </submittedName>
</protein>
<dbReference type="AlphaFoldDB" id="C1EC60"/>
<evidence type="ECO:0000313" key="1">
    <source>
        <dbReference type="EMBL" id="ACO65530.1"/>
    </source>
</evidence>
<proteinExistence type="predicted"/>
<dbReference type="EMBL" id="CP001329">
    <property type="protein sequence ID" value="ACO65530.1"/>
    <property type="molecule type" value="Genomic_DNA"/>
</dbReference>
<dbReference type="Proteomes" id="UP000002009">
    <property type="component" value="Chromosome 9"/>
</dbReference>
<reference evidence="1 2" key="1">
    <citation type="journal article" date="2009" name="Science">
        <title>Green evolution and dynamic adaptations revealed by genomes of the marine picoeukaryotes Micromonas.</title>
        <authorList>
            <person name="Worden A.Z."/>
            <person name="Lee J.H."/>
            <person name="Mock T."/>
            <person name="Rouze P."/>
            <person name="Simmons M.P."/>
            <person name="Aerts A.L."/>
            <person name="Allen A.E."/>
            <person name="Cuvelier M.L."/>
            <person name="Derelle E."/>
            <person name="Everett M.V."/>
            <person name="Foulon E."/>
            <person name="Grimwood J."/>
            <person name="Gundlach H."/>
            <person name="Henrissat B."/>
            <person name="Napoli C."/>
            <person name="McDonald S.M."/>
            <person name="Parker M.S."/>
            <person name="Rombauts S."/>
            <person name="Salamov A."/>
            <person name="Von Dassow P."/>
            <person name="Badger J.H."/>
            <person name="Coutinho P.M."/>
            <person name="Demir E."/>
            <person name="Dubchak I."/>
            <person name="Gentemann C."/>
            <person name="Eikrem W."/>
            <person name="Gready J.E."/>
            <person name="John U."/>
            <person name="Lanier W."/>
            <person name="Lindquist E.A."/>
            <person name="Lucas S."/>
            <person name="Mayer K.F."/>
            <person name="Moreau H."/>
            <person name="Not F."/>
            <person name="Otillar R."/>
            <person name="Panaud O."/>
            <person name="Pangilinan J."/>
            <person name="Paulsen I."/>
            <person name="Piegu B."/>
            <person name="Poliakov A."/>
            <person name="Robbens S."/>
            <person name="Schmutz J."/>
            <person name="Toulza E."/>
            <person name="Wyss T."/>
            <person name="Zelensky A."/>
            <person name="Zhou K."/>
            <person name="Armbrust E.V."/>
            <person name="Bhattacharya D."/>
            <person name="Goodenough U.W."/>
            <person name="Van de Peer Y."/>
            <person name="Grigoriev I.V."/>
        </authorList>
    </citation>
    <scope>NUCLEOTIDE SEQUENCE [LARGE SCALE GENOMIC DNA]</scope>
    <source>
        <strain evidence="2">RCC299 / NOUM17</strain>
    </source>
</reference>
<dbReference type="KEGG" id="mis:MICPUN_61304"/>
<gene>
    <name evidence="1" type="ORF">MICPUN_61304</name>
</gene>
<dbReference type="OMA" id="DEFFCAS"/>
<dbReference type="InParanoid" id="C1EC60"/>
<keyword evidence="2" id="KW-1185">Reference proteome</keyword>